<keyword evidence="2" id="KW-0813">Transport</keyword>
<dbReference type="Pfam" id="PF07690">
    <property type="entry name" value="MFS_1"/>
    <property type="match status" value="1"/>
</dbReference>
<organism evidence="10 11">
    <name type="scientific">Nakamurella endophytica</name>
    <dbReference type="NCBI Taxonomy" id="1748367"/>
    <lineage>
        <taxon>Bacteria</taxon>
        <taxon>Bacillati</taxon>
        <taxon>Actinomycetota</taxon>
        <taxon>Actinomycetes</taxon>
        <taxon>Nakamurellales</taxon>
        <taxon>Nakamurellaceae</taxon>
        <taxon>Nakamurella</taxon>
    </lineage>
</organism>
<reference evidence="10" key="2">
    <citation type="submission" date="2020-09" db="EMBL/GenBank/DDBJ databases">
        <authorList>
            <person name="Sun Q."/>
            <person name="Zhou Y."/>
        </authorList>
    </citation>
    <scope>NUCLEOTIDE SEQUENCE</scope>
    <source>
        <strain evidence="10">CGMCC 4.7308</strain>
    </source>
</reference>
<dbReference type="NCBIfam" id="TIGR00711">
    <property type="entry name" value="efflux_EmrB"/>
    <property type="match status" value="1"/>
</dbReference>
<feature type="transmembrane region" description="Helical" evidence="8">
    <location>
        <begin position="326"/>
        <end position="347"/>
    </location>
</feature>
<feature type="transmembrane region" description="Helical" evidence="8">
    <location>
        <begin position="222"/>
        <end position="241"/>
    </location>
</feature>
<feature type="transmembrane region" description="Helical" evidence="8">
    <location>
        <begin position="102"/>
        <end position="120"/>
    </location>
</feature>
<feature type="transmembrane region" description="Helical" evidence="8">
    <location>
        <begin position="73"/>
        <end position="90"/>
    </location>
</feature>
<keyword evidence="6 8" id="KW-0472">Membrane</keyword>
<dbReference type="InterPro" id="IPR011701">
    <property type="entry name" value="MFS"/>
</dbReference>
<sequence>MSEPLQKTSPGAGPAPTGEPDGEFQHHLDPKRWWALAVIAVSQLMVVLDATIVNIALPHASAALHIAPNDRQWLITAYALPFGSLLLLGGRIADWVGRKRMLIVALCGFAIASAVGGAAQEPWMLFAARALQGVFGAIMAPAALALITVTFIEARERARAFAVFGAIAGGGSAIGLLLGGILTSYVDWRWCLFVNIPIAAVALLAALPILRESKAPTGDNYDVAGALLATAGLASVVWGFTRAPLHTWGSVQTWGWLVGGVLLLALFVLVESRSSSPLMPLRIIRNRNRAGAYIVGLFVGTGLFGMFLFLTYFVQGTLQFSPIKAGVAFLPFSLGVVIGAGVGSQLVLRVGARVMIPVGLVLGTLGLAWLGTIEAGSTYWGKVFPAELVISVGMGFIFMSTTNVALVGVSPADAGVASAMVNTTQQIGGSLGTALLSTVAANATTSYFFGHLPTGVTAAQAGAAVPQLGALAEGVQPSDPSVLQLLPTWGAANVHGYGMAFWWGSALFVVAAVASLLLINAGRADLPQGEHSAAMV</sequence>
<evidence type="ECO:0000256" key="8">
    <source>
        <dbReference type="SAM" id="Phobius"/>
    </source>
</evidence>
<dbReference type="InterPro" id="IPR036259">
    <property type="entry name" value="MFS_trans_sf"/>
</dbReference>
<evidence type="ECO:0000256" key="6">
    <source>
        <dbReference type="ARBA" id="ARBA00023136"/>
    </source>
</evidence>
<dbReference type="InterPro" id="IPR004638">
    <property type="entry name" value="EmrB-like"/>
</dbReference>
<keyword evidence="11" id="KW-1185">Reference proteome</keyword>
<dbReference type="PANTHER" id="PTHR42718:SF46">
    <property type="entry name" value="BLR6921 PROTEIN"/>
    <property type="match status" value="1"/>
</dbReference>
<evidence type="ECO:0000256" key="1">
    <source>
        <dbReference type="ARBA" id="ARBA00004651"/>
    </source>
</evidence>
<dbReference type="EMBL" id="BMNA01000002">
    <property type="protein sequence ID" value="GGL91038.1"/>
    <property type="molecule type" value="Genomic_DNA"/>
</dbReference>
<keyword evidence="4 8" id="KW-0812">Transmembrane</keyword>
<dbReference type="RefSeq" id="WP_188940282.1">
    <property type="nucleotide sequence ID" value="NZ_BMNA01000002.1"/>
</dbReference>
<gene>
    <name evidence="10" type="ORF">GCM10011594_08390</name>
</gene>
<dbReference type="InterPro" id="IPR005829">
    <property type="entry name" value="Sugar_transporter_CS"/>
</dbReference>
<feature type="transmembrane region" description="Helical" evidence="8">
    <location>
        <begin position="126"/>
        <end position="149"/>
    </location>
</feature>
<dbReference type="Gene3D" id="1.20.1250.20">
    <property type="entry name" value="MFS general substrate transporter like domains"/>
    <property type="match status" value="1"/>
</dbReference>
<feature type="transmembrane region" description="Helical" evidence="8">
    <location>
        <begin position="354"/>
        <end position="373"/>
    </location>
</feature>
<comment type="caution">
    <text evidence="10">The sequence shown here is derived from an EMBL/GenBank/DDBJ whole genome shotgun (WGS) entry which is preliminary data.</text>
</comment>
<dbReference type="PANTHER" id="PTHR42718">
    <property type="entry name" value="MAJOR FACILITATOR SUPERFAMILY MULTIDRUG TRANSPORTER MFSC"/>
    <property type="match status" value="1"/>
</dbReference>
<dbReference type="CDD" id="cd17321">
    <property type="entry name" value="MFS_MMR_MDR_like"/>
    <property type="match status" value="1"/>
</dbReference>
<dbReference type="PRINTS" id="PR01036">
    <property type="entry name" value="TCRTETB"/>
</dbReference>
<name>A0A917SQ09_9ACTN</name>
<feature type="transmembrane region" description="Helical" evidence="8">
    <location>
        <begin position="192"/>
        <end position="210"/>
    </location>
</feature>
<feature type="transmembrane region" description="Helical" evidence="8">
    <location>
        <begin position="291"/>
        <end position="314"/>
    </location>
</feature>
<comment type="subcellular location">
    <subcellularLocation>
        <location evidence="1">Cell membrane</location>
        <topology evidence="1">Multi-pass membrane protein</topology>
    </subcellularLocation>
</comment>
<feature type="transmembrane region" description="Helical" evidence="8">
    <location>
        <begin position="430"/>
        <end position="449"/>
    </location>
</feature>
<evidence type="ECO:0000256" key="4">
    <source>
        <dbReference type="ARBA" id="ARBA00022692"/>
    </source>
</evidence>
<dbReference type="AlphaFoldDB" id="A0A917SQ09"/>
<feature type="transmembrane region" description="Helical" evidence="8">
    <location>
        <begin position="500"/>
        <end position="519"/>
    </location>
</feature>
<accession>A0A917SQ09</accession>
<evidence type="ECO:0000259" key="9">
    <source>
        <dbReference type="PROSITE" id="PS50850"/>
    </source>
</evidence>
<dbReference type="Proteomes" id="UP000655208">
    <property type="component" value="Unassembled WGS sequence"/>
</dbReference>
<evidence type="ECO:0000256" key="7">
    <source>
        <dbReference type="SAM" id="MobiDB-lite"/>
    </source>
</evidence>
<evidence type="ECO:0000256" key="3">
    <source>
        <dbReference type="ARBA" id="ARBA00022475"/>
    </source>
</evidence>
<keyword evidence="5 8" id="KW-1133">Transmembrane helix</keyword>
<dbReference type="InterPro" id="IPR020846">
    <property type="entry name" value="MFS_dom"/>
</dbReference>
<feature type="transmembrane region" description="Helical" evidence="8">
    <location>
        <begin position="33"/>
        <end position="53"/>
    </location>
</feature>
<dbReference type="GO" id="GO:0022857">
    <property type="term" value="F:transmembrane transporter activity"/>
    <property type="evidence" value="ECO:0007669"/>
    <property type="project" value="InterPro"/>
</dbReference>
<feature type="region of interest" description="Disordered" evidence="7">
    <location>
        <begin position="1"/>
        <end position="25"/>
    </location>
</feature>
<dbReference type="PROSITE" id="PS50850">
    <property type="entry name" value="MFS"/>
    <property type="match status" value="1"/>
</dbReference>
<feature type="domain" description="Major facilitator superfamily (MFS) profile" evidence="9">
    <location>
        <begin position="35"/>
        <end position="523"/>
    </location>
</feature>
<feature type="transmembrane region" description="Helical" evidence="8">
    <location>
        <begin position="161"/>
        <end position="186"/>
    </location>
</feature>
<proteinExistence type="predicted"/>
<feature type="transmembrane region" description="Helical" evidence="8">
    <location>
        <begin position="388"/>
        <end position="409"/>
    </location>
</feature>
<feature type="transmembrane region" description="Helical" evidence="8">
    <location>
        <begin position="253"/>
        <end position="270"/>
    </location>
</feature>
<evidence type="ECO:0000313" key="11">
    <source>
        <dbReference type="Proteomes" id="UP000655208"/>
    </source>
</evidence>
<dbReference type="GO" id="GO:0005886">
    <property type="term" value="C:plasma membrane"/>
    <property type="evidence" value="ECO:0007669"/>
    <property type="project" value="UniProtKB-SubCell"/>
</dbReference>
<evidence type="ECO:0000256" key="2">
    <source>
        <dbReference type="ARBA" id="ARBA00022448"/>
    </source>
</evidence>
<keyword evidence="3" id="KW-1003">Cell membrane</keyword>
<evidence type="ECO:0000313" key="10">
    <source>
        <dbReference type="EMBL" id="GGL91038.1"/>
    </source>
</evidence>
<protein>
    <submittedName>
        <fullName evidence="10">MFS transporter</fullName>
    </submittedName>
</protein>
<reference evidence="10" key="1">
    <citation type="journal article" date="2014" name="Int. J. Syst. Evol. Microbiol.">
        <title>Complete genome sequence of Corynebacterium casei LMG S-19264T (=DSM 44701T), isolated from a smear-ripened cheese.</title>
        <authorList>
            <consortium name="US DOE Joint Genome Institute (JGI-PGF)"/>
            <person name="Walter F."/>
            <person name="Albersmeier A."/>
            <person name="Kalinowski J."/>
            <person name="Ruckert C."/>
        </authorList>
    </citation>
    <scope>NUCLEOTIDE SEQUENCE</scope>
    <source>
        <strain evidence="10">CGMCC 4.7308</strain>
    </source>
</reference>
<dbReference type="SUPFAM" id="SSF103473">
    <property type="entry name" value="MFS general substrate transporter"/>
    <property type="match status" value="1"/>
</dbReference>
<evidence type="ECO:0000256" key="5">
    <source>
        <dbReference type="ARBA" id="ARBA00022989"/>
    </source>
</evidence>
<dbReference type="PROSITE" id="PS00216">
    <property type="entry name" value="SUGAR_TRANSPORT_1"/>
    <property type="match status" value="1"/>
</dbReference>